<name>A0A6M8HWF4_9PROT</name>
<keyword evidence="7" id="KW-1003">Cell membrane</keyword>
<evidence type="ECO:0000256" key="5">
    <source>
        <dbReference type="ARBA" id="ARBA00022989"/>
    </source>
</evidence>
<evidence type="ECO:0000256" key="7">
    <source>
        <dbReference type="HAMAP-Rule" id="MF_00221"/>
    </source>
</evidence>
<keyword evidence="6 7" id="KW-0472">Membrane</keyword>
<dbReference type="GO" id="GO:0005886">
    <property type="term" value="C:plasma membrane"/>
    <property type="evidence" value="ECO:0007669"/>
    <property type="project" value="UniProtKB-SubCell"/>
</dbReference>
<dbReference type="GO" id="GO:0005384">
    <property type="term" value="F:manganese ion transmembrane transporter activity"/>
    <property type="evidence" value="ECO:0007669"/>
    <property type="project" value="TreeGrafter"/>
</dbReference>
<evidence type="ECO:0000313" key="8">
    <source>
        <dbReference type="EMBL" id="QKE92722.1"/>
    </source>
</evidence>
<organism evidence="8 9">
    <name type="scientific">Lichenicola cladoniae</name>
    <dbReference type="NCBI Taxonomy" id="1484109"/>
    <lineage>
        <taxon>Bacteria</taxon>
        <taxon>Pseudomonadati</taxon>
        <taxon>Pseudomonadota</taxon>
        <taxon>Alphaproteobacteria</taxon>
        <taxon>Acetobacterales</taxon>
        <taxon>Acetobacteraceae</taxon>
        <taxon>Lichenicola</taxon>
    </lineage>
</organism>
<feature type="transmembrane region" description="Helical" evidence="7">
    <location>
        <begin position="166"/>
        <end position="186"/>
    </location>
</feature>
<dbReference type="KEGG" id="lck:HN018_16420"/>
<dbReference type="GO" id="GO:0015086">
    <property type="term" value="F:cadmium ion transmembrane transporter activity"/>
    <property type="evidence" value="ECO:0007669"/>
    <property type="project" value="TreeGrafter"/>
</dbReference>
<dbReference type="NCBIfam" id="NF037982">
    <property type="entry name" value="Nramp_1"/>
    <property type="match status" value="1"/>
</dbReference>
<feature type="transmembrane region" description="Helical" evidence="7">
    <location>
        <begin position="254"/>
        <end position="279"/>
    </location>
</feature>
<comment type="similarity">
    <text evidence="7">Belongs to the NRAMP family.</text>
</comment>
<gene>
    <name evidence="7" type="primary">mntH</name>
    <name evidence="8" type="ORF">HN018_16420</name>
</gene>
<protein>
    <recommendedName>
        <fullName evidence="7">Divalent metal cation transporter MntH</fullName>
    </recommendedName>
</protein>
<feature type="transmembrane region" description="Helical" evidence="7">
    <location>
        <begin position="124"/>
        <end position="154"/>
    </location>
</feature>
<comment type="subcellular location">
    <subcellularLocation>
        <location evidence="7">Cell membrane</location>
        <topology evidence="7">Multi-pass membrane protein</topology>
    </subcellularLocation>
    <subcellularLocation>
        <location evidence="1">Membrane</location>
        <topology evidence="1">Multi-pass membrane protein</topology>
    </subcellularLocation>
</comment>
<reference evidence="8 9" key="1">
    <citation type="journal article" date="2014" name="World J. Microbiol. Biotechnol.">
        <title>Biodiversity and physiological characteristics of Antarctic and Arctic lichens-associated bacteria.</title>
        <authorList>
            <person name="Lee Y.M."/>
            <person name="Kim E.H."/>
            <person name="Lee H.K."/>
            <person name="Hong S.G."/>
        </authorList>
    </citation>
    <scope>NUCLEOTIDE SEQUENCE [LARGE SCALE GENOMIC DNA]</scope>
    <source>
        <strain evidence="8 9">PAMC 26569</strain>
    </source>
</reference>
<dbReference type="Proteomes" id="UP000500767">
    <property type="component" value="Chromosome"/>
</dbReference>
<feature type="transmembrane region" description="Helical" evidence="7">
    <location>
        <begin position="362"/>
        <end position="383"/>
    </location>
</feature>
<dbReference type="HAMAP" id="MF_00221">
    <property type="entry name" value="NRAMP"/>
    <property type="match status" value="1"/>
</dbReference>
<dbReference type="EMBL" id="CP053708">
    <property type="protein sequence ID" value="QKE92722.1"/>
    <property type="molecule type" value="Genomic_DNA"/>
</dbReference>
<feature type="transmembrane region" description="Helical" evidence="7">
    <location>
        <begin position="206"/>
        <end position="226"/>
    </location>
</feature>
<proteinExistence type="inferred from homology"/>
<keyword evidence="3 7" id="KW-0812">Transmembrane</keyword>
<keyword evidence="2 7" id="KW-0813">Transport</keyword>
<dbReference type="NCBIfam" id="NF001923">
    <property type="entry name" value="PRK00701.1"/>
    <property type="match status" value="1"/>
</dbReference>
<dbReference type="Pfam" id="PF01566">
    <property type="entry name" value="Nramp"/>
    <property type="match status" value="1"/>
</dbReference>
<keyword evidence="5 7" id="KW-1133">Transmembrane helix</keyword>
<dbReference type="AlphaFoldDB" id="A0A6M8HWF4"/>
<dbReference type="GO" id="GO:0034755">
    <property type="term" value="P:iron ion transmembrane transport"/>
    <property type="evidence" value="ECO:0007669"/>
    <property type="project" value="TreeGrafter"/>
</dbReference>
<feature type="transmembrane region" description="Helical" evidence="7">
    <location>
        <begin position="59"/>
        <end position="79"/>
    </location>
</feature>
<dbReference type="PANTHER" id="PTHR11706:SF33">
    <property type="entry name" value="NATURAL RESISTANCE-ASSOCIATED MACROPHAGE PROTEIN 2"/>
    <property type="match status" value="1"/>
</dbReference>
<evidence type="ECO:0000256" key="6">
    <source>
        <dbReference type="ARBA" id="ARBA00023136"/>
    </source>
</evidence>
<keyword evidence="9" id="KW-1185">Reference proteome</keyword>
<feature type="transmembrane region" description="Helical" evidence="7">
    <location>
        <begin position="299"/>
        <end position="326"/>
    </location>
</feature>
<accession>A0A6M8HWF4</accession>
<dbReference type="NCBIfam" id="TIGR01197">
    <property type="entry name" value="nramp"/>
    <property type="match status" value="1"/>
</dbReference>
<comment type="function">
    <text evidence="7">H(+)-stimulated, divalent metal cation uptake system.</text>
</comment>
<evidence type="ECO:0000256" key="4">
    <source>
        <dbReference type="ARBA" id="ARBA00022847"/>
    </source>
</evidence>
<dbReference type="PRINTS" id="PR00447">
    <property type="entry name" value="NATRESASSCMP"/>
</dbReference>
<evidence type="ECO:0000313" key="9">
    <source>
        <dbReference type="Proteomes" id="UP000500767"/>
    </source>
</evidence>
<dbReference type="GO" id="GO:0046872">
    <property type="term" value="F:metal ion binding"/>
    <property type="evidence" value="ECO:0007669"/>
    <property type="project" value="UniProtKB-UniRule"/>
</dbReference>
<sequence>MATSPTLTDRTQHALGETLSGRRHGIRSLLPLMGPAVVASVAYVDPGNYVANIQAGARYGYALLWVVVVANLIAMFFQAQAARLGIVTGRNLAELSRDRFSTPVTMAMWLLTEAAAMATDLAEFIGGAVGLSLLLHVGLLVGMSTMGVLTLLLLNMQKRGFRPLEIVIAGLVAAISISYLGELLIAPADWGAVLYHSVVPSIPDPAAITLCIGLVGATVMPHAIYLHSSLTQNRVVLHNDTERARMVRFSNREVVFALTIAGLVNMAMVVMAACFHGNHAEIDSLEGAYHTLTPLLGRAAALIFLISLLASGLSSSLVATMAGQVVMQGFVGFRIPIWIRRLVTMLPSFIVIALGANVTSALLWSQVVLSFVLPLPMITLLMISRDRRVMGRFRMNGRTLVMASIMVAFVSILNVTLLLQTAGLLPA</sequence>
<keyword evidence="4 7" id="KW-0769">Symport</keyword>
<dbReference type="PANTHER" id="PTHR11706">
    <property type="entry name" value="SOLUTE CARRIER PROTEIN FAMILY 11 MEMBER"/>
    <property type="match status" value="1"/>
</dbReference>
<dbReference type="InterPro" id="IPR001046">
    <property type="entry name" value="NRAMP_fam"/>
</dbReference>
<keyword evidence="7" id="KW-0406">Ion transport</keyword>
<evidence type="ECO:0000256" key="3">
    <source>
        <dbReference type="ARBA" id="ARBA00022692"/>
    </source>
</evidence>
<feature type="transmembrane region" description="Helical" evidence="7">
    <location>
        <begin position="395"/>
        <end position="419"/>
    </location>
</feature>
<feature type="transmembrane region" description="Helical" evidence="7">
    <location>
        <begin position="338"/>
        <end position="356"/>
    </location>
</feature>
<evidence type="ECO:0000256" key="1">
    <source>
        <dbReference type="ARBA" id="ARBA00004141"/>
    </source>
</evidence>
<evidence type="ECO:0000256" key="2">
    <source>
        <dbReference type="ARBA" id="ARBA00022448"/>
    </source>
</evidence>
<dbReference type="GO" id="GO:0015293">
    <property type="term" value="F:symporter activity"/>
    <property type="evidence" value="ECO:0007669"/>
    <property type="project" value="UniProtKB-UniRule"/>
</dbReference>